<proteinExistence type="predicted"/>
<accession>A0AAU8K8P8</accession>
<name>A0AAU8K8P8_9ACTN</name>
<protein>
    <recommendedName>
        <fullName evidence="2">Carboxylate--amine ligase</fullName>
    </recommendedName>
</protein>
<dbReference type="AlphaFoldDB" id="A0AAU8K8P8"/>
<organism evidence="1">
    <name type="scientific">Kitasatospora camelliae</name>
    <dbReference type="NCBI Taxonomy" id="3156397"/>
    <lineage>
        <taxon>Bacteria</taxon>
        <taxon>Bacillati</taxon>
        <taxon>Actinomycetota</taxon>
        <taxon>Actinomycetes</taxon>
        <taxon>Kitasatosporales</taxon>
        <taxon>Streptomycetaceae</taxon>
        <taxon>Kitasatospora</taxon>
    </lineage>
</organism>
<dbReference type="InterPro" id="IPR014746">
    <property type="entry name" value="Gln_synth/guanido_kin_cat_dom"/>
</dbReference>
<dbReference type="EMBL" id="CP159872">
    <property type="protein sequence ID" value="XCM83816.1"/>
    <property type="molecule type" value="Genomic_DNA"/>
</dbReference>
<dbReference type="SUPFAM" id="SSF55931">
    <property type="entry name" value="Glutamine synthetase/guanido kinase"/>
    <property type="match status" value="1"/>
</dbReference>
<sequence length="72" mass="7758">MSAPTPRVLRFGVEEEFPLADPATRTTVPKARPVLHEAARLLGNRAQFEFLQTQVEACTRPVATAAGLRAAG</sequence>
<reference evidence="1" key="1">
    <citation type="submission" date="2024-06" db="EMBL/GenBank/DDBJ databases">
        <title>The genome sequences of Kitasatospora sp. strain HUAS MG31.</title>
        <authorList>
            <person name="Mo P."/>
        </authorList>
    </citation>
    <scope>NUCLEOTIDE SEQUENCE</scope>
    <source>
        <strain evidence="1">HUAS MG31</strain>
    </source>
</reference>
<dbReference type="GO" id="GO:0003824">
    <property type="term" value="F:catalytic activity"/>
    <property type="evidence" value="ECO:0007669"/>
    <property type="project" value="InterPro"/>
</dbReference>
<dbReference type="Gene3D" id="3.30.590.20">
    <property type="match status" value="1"/>
</dbReference>
<gene>
    <name evidence="1" type="ORF">ABWK59_35320</name>
</gene>
<dbReference type="KEGG" id="kcm:ABWK59_35320"/>
<evidence type="ECO:0000313" key="1">
    <source>
        <dbReference type="EMBL" id="XCM83816.1"/>
    </source>
</evidence>
<dbReference type="RefSeq" id="WP_354644754.1">
    <property type="nucleotide sequence ID" value="NZ_CP159872.1"/>
</dbReference>
<evidence type="ECO:0008006" key="2">
    <source>
        <dbReference type="Google" id="ProtNLM"/>
    </source>
</evidence>